<feature type="domain" description="Resolvase/invertase-type recombinase catalytic" evidence="1">
    <location>
        <begin position="22"/>
        <end position="176"/>
    </location>
</feature>
<protein>
    <submittedName>
        <fullName evidence="3">DNA invertase Pin-like site-specific DNA recombinase</fullName>
    </submittedName>
</protein>
<proteinExistence type="predicted"/>
<evidence type="ECO:0000313" key="4">
    <source>
        <dbReference type="Proteomes" id="UP000253490"/>
    </source>
</evidence>
<dbReference type="InterPro" id="IPR050639">
    <property type="entry name" value="SSR_resolvase"/>
</dbReference>
<dbReference type="Pfam" id="PF00239">
    <property type="entry name" value="Resolvase"/>
    <property type="match status" value="1"/>
</dbReference>
<sequence length="553" mass="65209">MARTSRRFEEKKEITNNRTQYRAGIYTRLSNERTESWRDKSSSIETQTLTCQEYALKENIQVVEVYTDYEYSGTNFNRPEFQNMMQAIRERKINCTIIKDLSRLGREYLEMGRLIDKVFPFLGVRFISVNDNLDTIKEMDSKKSFEVTIKNIINDMYAKDISVKIKTTKMNRAKNGFFIGSVPPYGYKVIKEEGGQRLEVDKNVRFIVEEIFALTLEGKSQLEVAKHINEKKYATPMTYYRTGRIYRIDDDPQWHVGSLGKMLSNQSYAGDMVQGIKSQFLAEGKKQKRAEKKDYIVVQNTHEAIISRENFEKIQTQRKQRKAESVFSSKAHNLKREPKNRFQGLVFSCDGEELYRRYRFSSHKIRQLQYLYRNERFNGSIGEKESLFIMEADLDKRIATDISKAIHTITNKTSFSNRIRAKYDEAIVEGNRKLSQYDNLIQKEEITLQKSYENYSLEKIDRNTYLLERDITQGRIETIEREKQAQEIKISNLKKDKRKALRWIKDIFSAKGLEKLPAQLIASLVEKVIVYDKHEFEVVYKFNMESLKEEINE</sequence>
<dbReference type="Gene3D" id="3.90.1750.20">
    <property type="entry name" value="Putative Large Serine Recombinase, Chain B, Domain 2"/>
    <property type="match status" value="1"/>
</dbReference>
<name>A0A366I2X5_9FIRM</name>
<dbReference type="PROSITE" id="PS51737">
    <property type="entry name" value="RECOMBINASE_DNA_BIND"/>
    <property type="match status" value="1"/>
</dbReference>
<dbReference type="GO" id="GO:0003677">
    <property type="term" value="F:DNA binding"/>
    <property type="evidence" value="ECO:0007669"/>
    <property type="project" value="InterPro"/>
</dbReference>
<dbReference type="RefSeq" id="WP_113921334.1">
    <property type="nucleotide sequence ID" value="NZ_QNRX01000016.1"/>
</dbReference>
<dbReference type="PANTHER" id="PTHR30461:SF23">
    <property type="entry name" value="DNA RECOMBINASE-RELATED"/>
    <property type="match status" value="1"/>
</dbReference>
<dbReference type="GO" id="GO:0000150">
    <property type="term" value="F:DNA strand exchange activity"/>
    <property type="evidence" value="ECO:0007669"/>
    <property type="project" value="InterPro"/>
</dbReference>
<dbReference type="AlphaFoldDB" id="A0A366I2X5"/>
<dbReference type="Proteomes" id="UP000253490">
    <property type="component" value="Unassembled WGS sequence"/>
</dbReference>
<evidence type="ECO:0000259" key="1">
    <source>
        <dbReference type="PROSITE" id="PS51736"/>
    </source>
</evidence>
<dbReference type="OrthoDB" id="9797501at2"/>
<keyword evidence="4" id="KW-1185">Reference proteome</keyword>
<dbReference type="PANTHER" id="PTHR30461">
    <property type="entry name" value="DNA-INVERTASE FROM LAMBDOID PROPHAGE"/>
    <property type="match status" value="1"/>
</dbReference>
<dbReference type="PROSITE" id="PS51736">
    <property type="entry name" value="RECOMBINASES_3"/>
    <property type="match status" value="1"/>
</dbReference>
<dbReference type="InterPro" id="IPR036162">
    <property type="entry name" value="Resolvase-like_N_sf"/>
</dbReference>
<dbReference type="EMBL" id="QNRX01000016">
    <property type="protein sequence ID" value="RBP60372.1"/>
    <property type="molecule type" value="Genomic_DNA"/>
</dbReference>
<gene>
    <name evidence="3" type="ORF">DES36_11629</name>
</gene>
<dbReference type="SMART" id="SM00857">
    <property type="entry name" value="Resolvase"/>
    <property type="match status" value="1"/>
</dbReference>
<organism evidence="3 4">
    <name type="scientific">Alkalibaculum bacchi</name>
    <dbReference type="NCBI Taxonomy" id="645887"/>
    <lineage>
        <taxon>Bacteria</taxon>
        <taxon>Bacillati</taxon>
        <taxon>Bacillota</taxon>
        <taxon>Clostridia</taxon>
        <taxon>Eubacteriales</taxon>
        <taxon>Eubacteriaceae</taxon>
        <taxon>Alkalibaculum</taxon>
    </lineage>
</organism>
<evidence type="ECO:0000313" key="3">
    <source>
        <dbReference type="EMBL" id="RBP60372.1"/>
    </source>
</evidence>
<feature type="domain" description="Recombinase" evidence="2">
    <location>
        <begin position="184"/>
        <end position="324"/>
    </location>
</feature>
<dbReference type="InterPro" id="IPR011109">
    <property type="entry name" value="DNA_bind_recombinase_dom"/>
</dbReference>
<dbReference type="InterPro" id="IPR006119">
    <property type="entry name" value="Resolv_N"/>
</dbReference>
<reference evidence="3 4" key="1">
    <citation type="submission" date="2018-06" db="EMBL/GenBank/DDBJ databases">
        <title>Genomic Encyclopedia of Type Strains, Phase IV (KMG-IV): sequencing the most valuable type-strain genomes for metagenomic binning, comparative biology and taxonomic classification.</title>
        <authorList>
            <person name="Goeker M."/>
        </authorList>
    </citation>
    <scope>NUCLEOTIDE SEQUENCE [LARGE SCALE GENOMIC DNA]</scope>
    <source>
        <strain evidence="3 4">DSM 22112</strain>
    </source>
</reference>
<dbReference type="SUPFAM" id="SSF53041">
    <property type="entry name" value="Resolvase-like"/>
    <property type="match status" value="1"/>
</dbReference>
<comment type="caution">
    <text evidence="3">The sequence shown here is derived from an EMBL/GenBank/DDBJ whole genome shotgun (WGS) entry which is preliminary data.</text>
</comment>
<dbReference type="InterPro" id="IPR038109">
    <property type="entry name" value="DNA_bind_recomb_sf"/>
</dbReference>
<dbReference type="Gene3D" id="3.40.50.1390">
    <property type="entry name" value="Resolvase, N-terminal catalytic domain"/>
    <property type="match status" value="1"/>
</dbReference>
<dbReference type="Pfam" id="PF07508">
    <property type="entry name" value="Recombinase"/>
    <property type="match status" value="1"/>
</dbReference>
<accession>A0A366I2X5</accession>
<evidence type="ECO:0000259" key="2">
    <source>
        <dbReference type="PROSITE" id="PS51737"/>
    </source>
</evidence>